<name>A0A1Z4KPG0_ANAVA</name>
<sequence length="107" mass="12392">MNLSVIVEVLSNSTINYDQGDKFLYYRSIAEFQEYILVDQYEYRVMQYVKTDAGKLLLNEVEGESANLLIQSVGWQISLTEIYEQVDFIEKITKINIIGSPRLAMLN</sequence>
<proteinExistence type="predicted"/>
<evidence type="ECO:0000313" key="3">
    <source>
        <dbReference type="Proteomes" id="UP000217507"/>
    </source>
</evidence>
<dbReference type="PANTHER" id="PTHR36558:SF1">
    <property type="entry name" value="RESTRICTION ENDONUCLEASE DOMAIN-CONTAINING PROTEIN-RELATED"/>
    <property type="match status" value="1"/>
</dbReference>
<dbReference type="Proteomes" id="UP000217507">
    <property type="component" value="Chromosome"/>
</dbReference>
<dbReference type="InterPro" id="IPR008538">
    <property type="entry name" value="Uma2"/>
</dbReference>
<dbReference type="Gene3D" id="3.90.1570.10">
    <property type="entry name" value="tt1808, chain A"/>
    <property type="match status" value="1"/>
</dbReference>
<accession>A0A1Z4KPG0</accession>
<dbReference type="InterPro" id="IPR012296">
    <property type="entry name" value="Nuclease_put_TT1808"/>
</dbReference>
<reference evidence="2 3" key="1">
    <citation type="submission" date="2017-06" db="EMBL/GenBank/DDBJ databases">
        <title>Genome sequencing of cyanobaciteial culture collection at National Institute for Environmental Studies (NIES).</title>
        <authorList>
            <person name="Hirose Y."/>
            <person name="Shimura Y."/>
            <person name="Fujisawa T."/>
            <person name="Nakamura Y."/>
            <person name="Kawachi M."/>
        </authorList>
    </citation>
    <scope>NUCLEOTIDE SEQUENCE [LARGE SCALE GENOMIC DNA]</scope>
    <source>
        <strain evidence="2 3">NIES-23</strain>
    </source>
</reference>
<dbReference type="SUPFAM" id="SSF52980">
    <property type="entry name" value="Restriction endonuclease-like"/>
    <property type="match status" value="1"/>
</dbReference>
<evidence type="ECO:0000259" key="1">
    <source>
        <dbReference type="Pfam" id="PF05685"/>
    </source>
</evidence>
<dbReference type="CDD" id="cd06260">
    <property type="entry name" value="DUF820-like"/>
    <property type="match status" value="1"/>
</dbReference>
<evidence type="ECO:0000313" key="2">
    <source>
        <dbReference type="EMBL" id="BAY70818.1"/>
    </source>
</evidence>
<gene>
    <name evidence="2" type="ORF">NIES23_36270</name>
</gene>
<protein>
    <recommendedName>
        <fullName evidence="1">Putative restriction endonuclease domain-containing protein</fullName>
    </recommendedName>
</protein>
<dbReference type="Pfam" id="PF05685">
    <property type="entry name" value="Uma2"/>
    <property type="match status" value="1"/>
</dbReference>
<dbReference type="PANTHER" id="PTHR36558">
    <property type="entry name" value="GLR1098 PROTEIN"/>
    <property type="match status" value="1"/>
</dbReference>
<organism evidence="2 3">
    <name type="scientific">Trichormus variabilis NIES-23</name>
    <dbReference type="NCBI Taxonomy" id="1973479"/>
    <lineage>
        <taxon>Bacteria</taxon>
        <taxon>Bacillati</taxon>
        <taxon>Cyanobacteriota</taxon>
        <taxon>Cyanophyceae</taxon>
        <taxon>Nostocales</taxon>
        <taxon>Nostocaceae</taxon>
        <taxon>Trichormus</taxon>
    </lineage>
</organism>
<dbReference type="InterPro" id="IPR011335">
    <property type="entry name" value="Restrct_endonuc-II-like"/>
</dbReference>
<dbReference type="EMBL" id="AP018216">
    <property type="protein sequence ID" value="BAY70818.1"/>
    <property type="molecule type" value="Genomic_DNA"/>
</dbReference>
<feature type="domain" description="Putative restriction endonuclease" evidence="1">
    <location>
        <begin position="5"/>
        <end position="79"/>
    </location>
</feature>
<dbReference type="AlphaFoldDB" id="A0A1Z4KPG0"/>